<keyword evidence="1" id="KW-0175">Coiled coil</keyword>
<keyword evidence="3" id="KW-1185">Reference proteome</keyword>
<gene>
    <name evidence="2" type="ORF">PIIN_08370</name>
</gene>
<name>G4TSX5_SERID</name>
<dbReference type="OrthoDB" id="3173171at2759"/>
<dbReference type="Proteomes" id="UP000007148">
    <property type="component" value="Unassembled WGS sequence"/>
</dbReference>
<proteinExistence type="predicted"/>
<protein>
    <submittedName>
        <fullName evidence="2">Uncharacterized protein</fullName>
    </submittedName>
</protein>
<evidence type="ECO:0000313" key="2">
    <source>
        <dbReference type="EMBL" id="CCA74418.1"/>
    </source>
</evidence>
<dbReference type="HOGENOM" id="CLU_700415_0_0_1"/>
<dbReference type="AlphaFoldDB" id="G4TSX5"/>
<dbReference type="EMBL" id="CAFZ01000311">
    <property type="protein sequence ID" value="CCA74418.1"/>
    <property type="molecule type" value="Genomic_DNA"/>
</dbReference>
<evidence type="ECO:0000256" key="1">
    <source>
        <dbReference type="SAM" id="Coils"/>
    </source>
</evidence>
<evidence type="ECO:0000313" key="3">
    <source>
        <dbReference type="Proteomes" id="UP000007148"/>
    </source>
</evidence>
<accession>G4TSX5</accession>
<organism evidence="2 3">
    <name type="scientific">Serendipita indica (strain DSM 11827)</name>
    <name type="common">Root endophyte fungus</name>
    <name type="synonym">Piriformospora indica</name>
    <dbReference type="NCBI Taxonomy" id="1109443"/>
    <lineage>
        <taxon>Eukaryota</taxon>
        <taxon>Fungi</taxon>
        <taxon>Dikarya</taxon>
        <taxon>Basidiomycota</taxon>
        <taxon>Agaricomycotina</taxon>
        <taxon>Agaricomycetes</taxon>
        <taxon>Sebacinales</taxon>
        <taxon>Serendipitaceae</taxon>
        <taxon>Serendipita</taxon>
    </lineage>
</organism>
<comment type="caution">
    <text evidence="2">The sequence shown here is derived from an EMBL/GenBank/DDBJ whole genome shotgun (WGS) entry which is preliminary data.</text>
</comment>
<feature type="coiled-coil region" evidence="1">
    <location>
        <begin position="46"/>
        <end position="137"/>
    </location>
</feature>
<sequence length="394" mass="44453">MDNPAVSATTRSFYERTTGAIGGAFNHVVGIGSRRDPEDKRRFDEIKDLEKQLAKERLELATAESIVSSLKKDVRDSVRRKKEIEDAIIKLQQEQKTVEEDLAATTQDAPDEGELSAEEGIKELEALRGEIDRTSDRLLKPYEKQLDAYCGPEYYKSFLRMLSTPSFSFQDLHPFLAGLQNLKHGLLLLPIVKLMINHILSAGIKRYVFDPFIPGCSINDPTSKLLSNISLSIQDGESQGDAGRWRSITFGQIPTPKDWTEPAVTMSNNIEMLISQVRDVEVAKDEIIKLALNLLVRAAQIRRRLEQECVDANFKIYMPVHGDTLRRGTFTDFKPPRTGYKTAPITCMIGVGWGVSCTQSIPHKGTQKQELVWYMHPVVYTTQSDVNYIHNAPR</sequence>
<dbReference type="InParanoid" id="G4TSX5"/>
<reference evidence="2 3" key="1">
    <citation type="journal article" date="2011" name="PLoS Pathog.">
        <title>Endophytic Life Strategies Decoded by Genome and Transcriptome Analyses of the Mutualistic Root Symbiont Piriformospora indica.</title>
        <authorList>
            <person name="Zuccaro A."/>
            <person name="Lahrmann U."/>
            <person name="Guldener U."/>
            <person name="Langen G."/>
            <person name="Pfiffi S."/>
            <person name="Biedenkopf D."/>
            <person name="Wong P."/>
            <person name="Samans B."/>
            <person name="Grimm C."/>
            <person name="Basiewicz M."/>
            <person name="Murat C."/>
            <person name="Martin F."/>
            <person name="Kogel K.H."/>
        </authorList>
    </citation>
    <scope>NUCLEOTIDE SEQUENCE [LARGE SCALE GENOMIC DNA]</scope>
    <source>
        <strain evidence="2 3">DSM 11827</strain>
    </source>
</reference>